<evidence type="ECO:0000313" key="3">
    <source>
        <dbReference type="Proteomes" id="UP001356427"/>
    </source>
</evidence>
<evidence type="ECO:0000256" key="1">
    <source>
        <dbReference type="SAM" id="MobiDB-lite"/>
    </source>
</evidence>
<comment type="caution">
    <text evidence="2">The sequence shown here is derived from an EMBL/GenBank/DDBJ whole genome shotgun (WGS) entry which is preliminary data.</text>
</comment>
<gene>
    <name evidence="2" type="ORF">J4Q44_G00298370</name>
</gene>
<dbReference type="Proteomes" id="UP001356427">
    <property type="component" value="Unassembled WGS sequence"/>
</dbReference>
<name>A0AAN8L2P8_9TELE</name>
<feature type="compositionally biased region" description="Basic and acidic residues" evidence="1">
    <location>
        <begin position="183"/>
        <end position="199"/>
    </location>
</feature>
<evidence type="ECO:0000313" key="2">
    <source>
        <dbReference type="EMBL" id="KAK6299804.1"/>
    </source>
</evidence>
<dbReference type="EMBL" id="JAGTTL010000028">
    <property type="protein sequence ID" value="KAK6299804.1"/>
    <property type="molecule type" value="Genomic_DNA"/>
</dbReference>
<accession>A0AAN8L2P8</accession>
<protein>
    <submittedName>
        <fullName evidence="2">Uncharacterized protein</fullName>
    </submittedName>
</protein>
<feature type="region of interest" description="Disordered" evidence="1">
    <location>
        <begin position="174"/>
        <end position="223"/>
    </location>
</feature>
<sequence>MGQDVIEILEALAHNDATLVQMCSRLSSSCDVIPEDLQVRFSAMCVESGWSTSTDVSPTTESSRGAFGVQLDNRKSSTLERGGRNAEQGKLNPMVYVQHTITSMAAPSGHSLGRTEGHGLRFLLREDDLLILDSYQKLLGKLTTLVKEMEGHASQIHDLLSSITLPPASEMKTPETCISAESEGERGGERGGEKNEKKVCFNVAGDEQEDSGHDTISNRDSYR</sequence>
<reference evidence="2 3" key="1">
    <citation type="submission" date="2021-04" db="EMBL/GenBank/DDBJ databases">
        <authorList>
            <person name="De Guttry C."/>
            <person name="Zahm M."/>
            <person name="Klopp C."/>
            <person name="Cabau C."/>
            <person name="Louis A."/>
            <person name="Berthelot C."/>
            <person name="Parey E."/>
            <person name="Roest Crollius H."/>
            <person name="Montfort J."/>
            <person name="Robinson-Rechavi M."/>
            <person name="Bucao C."/>
            <person name="Bouchez O."/>
            <person name="Gislard M."/>
            <person name="Lluch J."/>
            <person name="Milhes M."/>
            <person name="Lampietro C."/>
            <person name="Lopez Roques C."/>
            <person name="Donnadieu C."/>
            <person name="Braasch I."/>
            <person name="Desvignes T."/>
            <person name="Postlethwait J."/>
            <person name="Bobe J."/>
            <person name="Wedekind C."/>
            <person name="Guiguen Y."/>
        </authorList>
    </citation>
    <scope>NUCLEOTIDE SEQUENCE [LARGE SCALE GENOMIC DNA]</scope>
    <source>
        <strain evidence="2">Cs_M1</strain>
        <tissue evidence="2">Blood</tissue>
    </source>
</reference>
<organism evidence="2 3">
    <name type="scientific">Coregonus suidteri</name>
    <dbReference type="NCBI Taxonomy" id="861788"/>
    <lineage>
        <taxon>Eukaryota</taxon>
        <taxon>Metazoa</taxon>
        <taxon>Chordata</taxon>
        <taxon>Craniata</taxon>
        <taxon>Vertebrata</taxon>
        <taxon>Euteleostomi</taxon>
        <taxon>Actinopterygii</taxon>
        <taxon>Neopterygii</taxon>
        <taxon>Teleostei</taxon>
        <taxon>Protacanthopterygii</taxon>
        <taxon>Salmoniformes</taxon>
        <taxon>Salmonidae</taxon>
        <taxon>Coregoninae</taxon>
        <taxon>Coregonus</taxon>
    </lineage>
</organism>
<feature type="compositionally biased region" description="Basic and acidic residues" evidence="1">
    <location>
        <begin position="210"/>
        <end position="223"/>
    </location>
</feature>
<keyword evidence="3" id="KW-1185">Reference proteome</keyword>
<dbReference type="AlphaFoldDB" id="A0AAN8L2P8"/>
<proteinExistence type="predicted"/>